<dbReference type="CDD" id="cd00093">
    <property type="entry name" value="HTH_XRE"/>
    <property type="match status" value="1"/>
</dbReference>
<dbReference type="Gene3D" id="3.30.450.180">
    <property type="match status" value="1"/>
</dbReference>
<dbReference type="InterPro" id="IPR010982">
    <property type="entry name" value="Lambda_DNA-bd_dom_sf"/>
</dbReference>
<dbReference type="GO" id="GO:0003677">
    <property type="term" value="F:DNA binding"/>
    <property type="evidence" value="ECO:0007669"/>
    <property type="project" value="InterPro"/>
</dbReference>
<dbReference type="AlphaFoldDB" id="A0A4S4FRL2"/>
<dbReference type="PANTHER" id="PTHR35010:SF2">
    <property type="entry name" value="BLL4672 PROTEIN"/>
    <property type="match status" value="1"/>
</dbReference>
<gene>
    <name evidence="2" type="ORF">E6C64_02810</name>
</gene>
<name>A0A4S4FRL2_9MICO</name>
<keyword evidence="3" id="KW-1185">Reference proteome</keyword>
<dbReference type="SUPFAM" id="SSF47413">
    <property type="entry name" value="lambda repressor-like DNA-binding domains"/>
    <property type="match status" value="1"/>
</dbReference>
<dbReference type="InterPro" id="IPR001387">
    <property type="entry name" value="Cro/C1-type_HTH"/>
</dbReference>
<dbReference type="EMBL" id="SSSM01000001">
    <property type="protein sequence ID" value="THG33300.1"/>
    <property type="molecule type" value="Genomic_DNA"/>
</dbReference>
<dbReference type="PANTHER" id="PTHR35010">
    <property type="entry name" value="BLL4672 PROTEIN-RELATED"/>
    <property type="match status" value="1"/>
</dbReference>
<dbReference type="OrthoDB" id="3518652at2"/>
<sequence>MDGTPLGEYLRARRALVHPEDVGLPVTRHRRVAGLRRDEVALVAGISADYYLRLEQGRERHPSHQVLGAIARALLLDVEASAYLQRIALPAEVSAGHGRIDAVSAQRLLDPWAHAAAIVINPTLDVVAATELAKAVSPTAFVAGANLVISVFDPSTRAFAPGWEQLASDTVAALRSSGDPSDPRLSELVSSLRDDEDFLRLWARHDVRAFTSGTNMHYIDGYGSIELKRQNFAIPGYPGYLLVTSYGEPGSAEERALSSLARVDA</sequence>
<protein>
    <submittedName>
        <fullName evidence="2">Helix-turn-helix domain-containing protein</fullName>
    </submittedName>
</protein>
<comment type="caution">
    <text evidence="2">The sequence shown here is derived from an EMBL/GenBank/DDBJ whole genome shotgun (WGS) entry which is preliminary data.</text>
</comment>
<evidence type="ECO:0000313" key="2">
    <source>
        <dbReference type="EMBL" id="THG33300.1"/>
    </source>
</evidence>
<accession>A0A4S4FRL2</accession>
<dbReference type="InterPro" id="IPR041413">
    <property type="entry name" value="MLTR_LBD"/>
</dbReference>
<dbReference type="Pfam" id="PF13560">
    <property type="entry name" value="HTH_31"/>
    <property type="match status" value="1"/>
</dbReference>
<evidence type="ECO:0000259" key="1">
    <source>
        <dbReference type="Pfam" id="PF17765"/>
    </source>
</evidence>
<dbReference type="Proteomes" id="UP000309133">
    <property type="component" value="Unassembled WGS sequence"/>
</dbReference>
<dbReference type="Pfam" id="PF17765">
    <property type="entry name" value="MLTR_LBD"/>
    <property type="match status" value="1"/>
</dbReference>
<dbReference type="RefSeq" id="WP_136426082.1">
    <property type="nucleotide sequence ID" value="NZ_SSSM01000001.1"/>
</dbReference>
<reference evidence="2 3" key="1">
    <citation type="submission" date="2019-04" db="EMBL/GenBank/DDBJ databases">
        <authorList>
            <person name="Jiang L."/>
        </authorList>
    </citation>
    <scope>NUCLEOTIDE SEQUENCE [LARGE SCALE GENOMIC DNA]</scope>
    <source>
        <strain evidence="2 3">YIM 131853</strain>
    </source>
</reference>
<evidence type="ECO:0000313" key="3">
    <source>
        <dbReference type="Proteomes" id="UP000309133"/>
    </source>
</evidence>
<organism evidence="2 3">
    <name type="scientific">Naasia lichenicola</name>
    <dbReference type="NCBI Taxonomy" id="2565933"/>
    <lineage>
        <taxon>Bacteria</taxon>
        <taxon>Bacillati</taxon>
        <taxon>Actinomycetota</taxon>
        <taxon>Actinomycetes</taxon>
        <taxon>Micrococcales</taxon>
        <taxon>Microbacteriaceae</taxon>
        <taxon>Naasia</taxon>
    </lineage>
</organism>
<dbReference type="Gene3D" id="1.10.260.40">
    <property type="entry name" value="lambda repressor-like DNA-binding domains"/>
    <property type="match status" value="1"/>
</dbReference>
<feature type="domain" description="MmyB-like transcription regulator ligand binding" evidence="1">
    <location>
        <begin position="105"/>
        <end position="260"/>
    </location>
</feature>
<proteinExistence type="predicted"/>